<dbReference type="HOGENOM" id="CLU_3053060_0_0_1"/>
<dbReference type="EMBL" id="GL348716">
    <property type="protein sequence ID" value="EFH55163.1"/>
    <property type="molecule type" value="Genomic_DNA"/>
</dbReference>
<dbReference type="AlphaFoldDB" id="D7LC17"/>
<evidence type="ECO:0000313" key="1">
    <source>
        <dbReference type="EMBL" id="EFH55163.1"/>
    </source>
</evidence>
<proteinExistence type="predicted"/>
<organism evidence="2">
    <name type="scientific">Arabidopsis lyrata subsp. lyrata</name>
    <name type="common">Lyre-leaved rock-cress</name>
    <dbReference type="NCBI Taxonomy" id="81972"/>
    <lineage>
        <taxon>Eukaryota</taxon>
        <taxon>Viridiplantae</taxon>
        <taxon>Streptophyta</taxon>
        <taxon>Embryophyta</taxon>
        <taxon>Tracheophyta</taxon>
        <taxon>Spermatophyta</taxon>
        <taxon>Magnoliopsida</taxon>
        <taxon>eudicotyledons</taxon>
        <taxon>Gunneridae</taxon>
        <taxon>Pentapetalae</taxon>
        <taxon>rosids</taxon>
        <taxon>malvids</taxon>
        <taxon>Brassicales</taxon>
        <taxon>Brassicaceae</taxon>
        <taxon>Camelineae</taxon>
        <taxon>Arabidopsis</taxon>
    </lineage>
</organism>
<reference evidence="2" key="1">
    <citation type="journal article" date="2011" name="Nat. Genet.">
        <title>The Arabidopsis lyrata genome sequence and the basis of rapid genome size change.</title>
        <authorList>
            <person name="Hu T.T."/>
            <person name="Pattyn P."/>
            <person name="Bakker E.G."/>
            <person name="Cao J."/>
            <person name="Cheng J.-F."/>
            <person name="Clark R.M."/>
            <person name="Fahlgren N."/>
            <person name="Fawcett J.A."/>
            <person name="Grimwood J."/>
            <person name="Gundlach H."/>
            <person name="Haberer G."/>
            <person name="Hollister J.D."/>
            <person name="Ossowski S."/>
            <person name="Ottilar R.P."/>
            <person name="Salamov A.A."/>
            <person name="Schneeberger K."/>
            <person name="Spannagl M."/>
            <person name="Wang X."/>
            <person name="Yang L."/>
            <person name="Nasrallah M.E."/>
            <person name="Bergelson J."/>
            <person name="Carrington J.C."/>
            <person name="Gaut B.S."/>
            <person name="Schmutz J."/>
            <person name="Mayer K.F.X."/>
            <person name="Van de Peer Y."/>
            <person name="Grigoriev I.V."/>
            <person name="Nordborg M."/>
            <person name="Weigel D."/>
            <person name="Guo Y.-L."/>
        </authorList>
    </citation>
    <scope>NUCLEOTIDE SEQUENCE [LARGE SCALE GENOMIC DNA]</scope>
    <source>
        <strain evidence="2">cv. MN47</strain>
    </source>
</reference>
<accession>D7LC17</accession>
<evidence type="ECO:0000313" key="2">
    <source>
        <dbReference type="Proteomes" id="UP000008694"/>
    </source>
</evidence>
<dbReference type="Proteomes" id="UP000008694">
    <property type="component" value="Unassembled WGS sequence"/>
</dbReference>
<sequence>MELNEEDRIIINNVAKLANHCYAKELAQIPEMSYVIFTLTSLTRQWKPSEIEED</sequence>
<name>D7LC17_ARALL</name>
<dbReference type="STRING" id="81972.D7LC17"/>
<protein>
    <submittedName>
        <fullName evidence="1">Uncharacterized protein</fullName>
    </submittedName>
</protein>
<dbReference type="Gramene" id="scaffold_400777.1">
    <property type="protein sequence ID" value="scaffold_400777.1"/>
    <property type="gene ID" value="scaffold_400777.1"/>
</dbReference>
<keyword evidence="2" id="KW-1185">Reference proteome</keyword>
<gene>
    <name evidence="1" type="ORF">ARALYDRAFT_901276</name>
</gene>